<evidence type="ECO:0000256" key="5">
    <source>
        <dbReference type="ARBA" id="ARBA00022989"/>
    </source>
</evidence>
<dbReference type="EMBL" id="POUT01000007">
    <property type="protein sequence ID" value="PNG09173.1"/>
    <property type="molecule type" value="Genomic_DNA"/>
</dbReference>
<dbReference type="AlphaFoldDB" id="A0A2N8T365"/>
<evidence type="ECO:0000256" key="7">
    <source>
        <dbReference type="SAM" id="Phobius"/>
    </source>
</evidence>
<comment type="similarity">
    <text evidence="2">Belongs to the DoxX family.</text>
</comment>
<dbReference type="Pfam" id="PF07681">
    <property type="entry name" value="DoxX"/>
    <property type="match status" value="1"/>
</dbReference>
<evidence type="ECO:0000256" key="6">
    <source>
        <dbReference type="ARBA" id="ARBA00023136"/>
    </source>
</evidence>
<proteinExistence type="inferred from homology"/>
<feature type="transmembrane region" description="Helical" evidence="7">
    <location>
        <begin position="7"/>
        <end position="29"/>
    </location>
</feature>
<keyword evidence="5 7" id="KW-1133">Transmembrane helix</keyword>
<dbReference type="PANTHER" id="PTHR33452:SF1">
    <property type="entry name" value="INNER MEMBRANE PROTEIN YPHA-RELATED"/>
    <property type="match status" value="1"/>
</dbReference>
<comment type="caution">
    <text evidence="8">The sequence shown here is derived from an EMBL/GenBank/DDBJ whole genome shotgun (WGS) entry which is preliminary data.</text>
</comment>
<evidence type="ECO:0000256" key="3">
    <source>
        <dbReference type="ARBA" id="ARBA00022475"/>
    </source>
</evidence>
<reference evidence="8 9" key="1">
    <citation type="submission" date="2018-01" db="EMBL/GenBank/DDBJ databases">
        <title>Denitrification phenotypes of diverse strains of Pseudomonas stutzeri.</title>
        <authorList>
            <person name="Milligan D.A."/>
            <person name="Bergaust L."/>
            <person name="Bakken L.R."/>
            <person name="Frostegard A."/>
        </authorList>
    </citation>
    <scope>NUCLEOTIDE SEQUENCE [LARGE SCALE GENOMIC DNA]</scope>
    <source>
        <strain evidence="8 9">24a75</strain>
    </source>
</reference>
<dbReference type="PANTHER" id="PTHR33452">
    <property type="entry name" value="OXIDOREDUCTASE CATD-RELATED"/>
    <property type="match status" value="1"/>
</dbReference>
<dbReference type="InterPro" id="IPR032808">
    <property type="entry name" value="DoxX"/>
</dbReference>
<sequence length="134" mass="14212">MENRNHPLIAVIGRVLIATLFLVSGFGKLAAPAGTIGYIASAGLPVPTLGYAIALFVEIVLPIMLVLGYKTRLTAAILAVFSVVTALVFHLQLSDQNQSIHFFKNIVVAGGLLQIVAFGGGLLSLDSRRKRSAR</sequence>
<evidence type="ECO:0000256" key="1">
    <source>
        <dbReference type="ARBA" id="ARBA00004651"/>
    </source>
</evidence>
<evidence type="ECO:0000256" key="2">
    <source>
        <dbReference type="ARBA" id="ARBA00006679"/>
    </source>
</evidence>
<gene>
    <name evidence="8" type="ORF">CXK94_14255</name>
</gene>
<comment type="subcellular location">
    <subcellularLocation>
        <location evidence="1">Cell membrane</location>
        <topology evidence="1">Multi-pass membrane protein</topology>
    </subcellularLocation>
</comment>
<dbReference type="RefSeq" id="WP_102894842.1">
    <property type="nucleotide sequence ID" value="NZ_JAMOHU010000003.1"/>
</dbReference>
<dbReference type="InterPro" id="IPR051907">
    <property type="entry name" value="DoxX-like_oxidoreductase"/>
</dbReference>
<dbReference type="Proteomes" id="UP000236023">
    <property type="component" value="Unassembled WGS sequence"/>
</dbReference>
<dbReference type="GO" id="GO:0005886">
    <property type="term" value="C:plasma membrane"/>
    <property type="evidence" value="ECO:0007669"/>
    <property type="project" value="UniProtKB-SubCell"/>
</dbReference>
<keyword evidence="4 7" id="KW-0812">Transmembrane</keyword>
<name>A0A2N8T365_STUST</name>
<keyword evidence="3" id="KW-1003">Cell membrane</keyword>
<protein>
    <submittedName>
        <fullName evidence="8">LysR family transcriptional regulator</fullName>
    </submittedName>
</protein>
<organism evidence="8 9">
    <name type="scientific">Stutzerimonas stutzeri</name>
    <name type="common">Pseudomonas stutzeri</name>
    <dbReference type="NCBI Taxonomy" id="316"/>
    <lineage>
        <taxon>Bacteria</taxon>
        <taxon>Pseudomonadati</taxon>
        <taxon>Pseudomonadota</taxon>
        <taxon>Gammaproteobacteria</taxon>
        <taxon>Pseudomonadales</taxon>
        <taxon>Pseudomonadaceae</taxon>
        <taxon>Stutzerimonas</taxon>
    </lineage>
</organism>
<feature type="transmembrane region" description="Helical" evidence="7">
    <location>
        <begin position="105"/>
        <end position="125"/>
    </location>
</feature>
<feature type="transmembrane region" description="Helical" evidence="7">
    <location>
        <begin position="75"/>
        <end position="93"/>
    </location>
</feature>
<keyword evidence="6 7" id="KW-0472">Membrane</keyword>
<feature type="transmembrane region" description="Helical" evidence="7">
    <location>
        <begin position="49"/>
        <end position="68"/>
    </location>
</feature>
<evidence type="ECO:0000313" key="8">
    <source>
        <dbReference type="EMBL" id="PNG09173.1"/>
    </source>
</evidence>
<evidence type="ECO:0000256" key="4">
    <source>
        <dbReference type="ARBA" id="ARBA00022692"/>
    </source>
</evidence>
<evidence type="ECO:0000313" key="9">
    <source>
        <dbReference type="Proteomes" id="UP000236023"/>
    </source>
</evidence>
<accession>A0A2N8T365</accession>